<organism evidence="1 2">
    <name type="scientific">Molorchus minor</name>
    <dbReference type="NCBI Taxonomy" id="1323400"/>
    <lineage>
        <taxon>Eukaryota</taxon>
        <taxon>Metazoa</taxon>
        <taxon>Ecdysozoa</taxon>
        <taxon>Arthropoda</taxon>
        <taxon>Hexapoda</taxon>
        <taxon>Insecta</taxon>
        <taxon>Pterygota</taxon>
        <taxon>Neoptera</taxon>
        <taxon>Endopterygota</taxon>
        <taxon>Coleoptera</taxon>
        <taxon>Polyphaga</taxon>
        <taxon>Cucujiformia</taxon>
        <taxon>Chrysomeloidea</taxon>
        <taxon>Cerambycidae</taxon>
        <taxon>Lamiinae</taxon>
        <taxon>Monochamini</taxon>
        <taxon>Molorchus</taxon>
    </lineage>
</organism>
<comment type="caution">
    <text evidence="1">The sequence shown here is derived from an EMBL/GenBank/DDBJ whole genome shotgun (WGS) entry which is preliminary data.</text>
</comment>
<accession>A0ABQ9IV49</accession>
<evidence type="ECO:0000313" key="2">
    <source>
        <dbReference type="Proteomes" id="UP001162164"/>
    </source>
</evidence>
<keyword evidence="2" id="KW-1185">Reference proteome</keyword>
<sequence>RQPQKNFRFCDCEVSLKEHLEAGAGFRSVQNVQKPTENALLVYFDEKSKVVSSSTLWAHYPMLNSVINIRENVDIGEFPKEKNEGFKPKKNQMFSRLSKWISFYERPRMINT</sequence>
<dbReference type="EMBL" id="JAPWTJ010002366">
    <property type="protein sequence ID" value="KAJ8966452.1"/>
    <property type="molecule type" value="Genomic_DNA"/>
</dbReference>
<name>A0ABQ9IV49_9CUCU</name>
<feature type="non-terminal residue" evidence="1">
    <location>
        <position position="1"/>
    </location>
</feature>
<reference evidence="1" key="1">
    <citation type="journal article" date="2023" name="Insect Mol. Biol.">
        <title>Genome sequencing provides insights into the evolution of gene families encoding plant cell wall-degrading enzymes in longhorned beetles.</title>
        <authorList>
            <person name="Shin N.R."/>
            <person name="Okamura Y."/>
            <person name="Kirsch R."/>
            <person name="Pauchet Y."/>
        </authorList>
    </citation>
    <scope>NUCLEOTIDE SEQUENCE</scope>
    <source>
        <strain evidence="1">MMC_N1</strain>
    </source>
</reference>
<dbReference type="Proteomes" id="UP001162164">
    <property type="component" value="Unassembled WGS sequence"/>
</dbReference>
<proteinExistence type="predicted"/>
<protein>
    <submittedName>
        <fullName evidence="1">Uncharacterized protein</fullName>
    </submittedName>
</protein>
<evidence type="ECO:0000313" key="1">
    <source>
        <dbReference type="EMBL" id="KAJ8966452.1"/>
    </source>
</evidence>
<gene>
    <name evidence="1" type="ORF">NQ317_003198</name>
</gene>